<dbReference type="OrthoDB" id="5431975at2"/>
<dbReference type="KEGG" id="seds:AAY24_17535"/>
<protein>
    <recommendedName>
        <fullName evidence="3">DUF211 domain-containing protein</fullName>
    </recommendedName>
</protein>
<dbReference type="InterPro" id="IPR003831">
    <property type="entry name" value="DUF211"/>
</dbReference>
<evidence type="ECO:0008006" key="3">
    <source>
        <dbReference type="Google" id="ProtNLM"/>
    </source>
</evidence>
<keyword evidence="2" id="KW-1185">Reference proteome</keyword>
<name>A0A0F7K1U0_9GAMM</name>
<dbReference type="Pfam" id="PF02680">
    <property type="entry name" value="DUF211"/>
    <property type="match status" value="1"/>
</dbReference>
<dbReference type="PANTHER" id="PTHR42240">
    <property type="entry name" value="DUF211 DOMAIN-CONTAINING PROTEIN"/>
    <property type="match status" value="1"/>
</dbReference>
<dbReference type="AlphaFoldDB" id="A0A0F7K1U0"/>
<sequence length="89" mass="9901">MTHIKRLLLDILKPHHPDVIDFSKALARTGNCQVRLTVAEIDARTETLQVEIKGDSIDYEQIQAAIAEMGASIHSIDVVEVEHNAADRD</sequence>
<dbReference type="EMBL" id="CP011412">
    <property type="protein sequence ID" value="AKH21842.1"/>
    <property type="molecule type" value="Genomic_DNA"/>
</dbReference>
<gene>
    <name evidence="1" type="ORF">AAY24_17535</name>
</gene>
<dbReference type="SUPFAM" id="SSF160363">
    <property type="entry name" value="MTH889-like"/>
    <property type="match status" value="1"/>
</dbReference>
<evidence type="ECO:0000313" key="2">
    <source>
        <dbReference type="Proteomes" id="UP000034410"/>
    </source>
</evidence>
<dbReference type="Gene3D" id="3.30.70.1340">
    <property type="entry name" value="MTH889-like domain"/>
    <property type="match status" value="1"/>
</dbReference>
<dbReference type="PANTHER" id="PTHR42240:SF1">
    <property type="entry name" value="DUF211 DOMAIN-CONTAINING PROTEIN"/>
    <property type="match status" value="1"/>
</dbReference>
<proteinExistence type="predicted"/>
<reference evidence="1 2" key="1">
    <citation type="journal article" date="2015" name="Genome Announc.">
        <title>Complete Genome Sequence of Sedimenticola thiotaurini Strain SIP-G1, a Polyphosphate- and Polyhydroxyalkanoate-Accumulating Sulfur-Oxidizing Gammaproteobacterium Isolated from Salt Marsh Sediments.</title>
        <authorList>
            <person name="Flood B.E."/>
            <person name="Jones D.S."/>
            <person name="Bailey J.V."/>
        </authorList>
    </citation>
    <scope>NUCLEOTIDE SEQUENCE [LARGE SCALE GENOMIC DNA]</scope>
    <source>
        <strain evidence="1 2">SIP-G1</strain>
    </source>
</reference>
<accession>A0A0F7K1U0</accession>
<dbReference type="InterPro" id="IPR023129">
    <property type="entry name" value="MTH889-like_dom_sf"/>
</dbReference>
<dbReference type="Proteomes" id="UP000034410">
    <property type="component" value="Chromosome"/>
</dbReference>
<evidence type="ECO:0000313" key="1">
    <source>
        <dbReference type="EMBL" id="AKH21842.1"/>
    </source>
</evidence>
<dbReference type="RefSeq" id="WP_046860763.1">
    <property type="nucleotide sequence ID" value="NZ_CP011412.1"/>
</dbReference>
<organism evidence="1 2">
    <name type="scientific">Sedimenticola thiotaurini</name>
    <dbReference type="NCBI Taxonomy" id="1543721"/>
    <lineage>
        <taxon>Bacteria</taxon>
        <taxon>Pseudomonadati</taxon>
        <taxon>Pseudomonadota</taxon>
        <taxon>Gammaproteobacteria</taxon>
        <taxon>Chromatiales</taxon>
        <taxon>Sedimenticolaceae</taxon>
        <taxon>Sedimenticola</taxon>
    </lineage>
</organism>